<feature type="region of interest" description="Disordered" evidence="1">
    <location>
        <begin position="63"/>
        <end position="110"/>
    </location>
</feature>
<protein>
    <submittedName>
        <fullName evidence="2">Uncharacterized protein</fullName>
    </submittedName>
</protein>
<feature type="compositionally biased region" description="Basic and acidic residues" evidence="1">
    <location>
        <begin position="440"/>
        <end position="449"/>
    </location>
</feature>
<feature type="region of interest" description="Disordered" evidence="1">
    <location>
        <begin position="27"/>
        <end position="49"/>
    </location>
</feature>
<feature type="compositionally biased region" description="Pro residues" evidence="1">
    <location>
        <begin position="236"/>
        <end position="247"/>
    </location>
</feature>
<feature type="compositionally biased region" description="Low complexity" evidence="1">
    <location>
        <begin position="401"/>
        <end position="417"/>
    </location>
</feature>
<feature type="compositionally biased region" description="Basic and acidic residues" evidence="1">
    <location>
        <begin position="279"/>
        <end position="314"/>
    </location>
</feature>
<keyword evidence="3" id="KW-1185">Reference proteome</keyword>
<dbReference type="GeneID" id="87929529"/>
<feature type="region of interest" description="Disordered" evidence="1">
    <location>
        <begin position="231"/>
        <end position="504"/>
    </location>
</feature>
<feature type="compositionally biased region" description="Basic and acidic residues" evidence="1">
    <location>
        <begin position="199"/>
        <end position="208"/>
    </location>
</feature>
<feature type="compositionally biased region" description="Pro residues" evidence="1">
    <location>
        <begin position="361"/>
        <end position="376"/>
    </location>
</feature>
<reference evidence="2 3" key="1">
    <citation type="journal article" date="2023" name="bioRxiv">
        <title>High-quality genome assemblies of four members of thePodospora anserinaspecies complex.</title>
        <authorList>
            <person name="Ament-Velasquez S.L."/>
            <person name="Vogan A.A."/>
            <person name="Wallerman O."/>
            <person name="Hartmann F."/>
            <person name="Gautier V."/>
            <person name="Silar P."/>
            <person name="Giraud T."/>
            <person name="Johannesson H."/>
        </authorList>
    </citation>
    <scope>NUCLEOTIDE SEQUENCE [LARGE SCALE GENOMIC DNA]</scope>
    <source>
        <strain evidence="2 3">CBS 411.78</strain>
    </source>
</reference>
<gene>
    <name evidence="2" type="ORF">QC763_201490</name>
</gene>
<dbReference type="EMBL" id="JAFFHB010000002">
    <property type="protein sequence ID" value="KAK4669275.1"/>
    <property type="molecule type" value="Genomic_DNA"/>
</dbReference>
<comment type="caution">
    <text evidence="2">The sequence shown here is derived from an EMBL/GenBank/DDBJ whole genome shotgun (WGS) entry which is preliminary data.</text>
</comment>
<feature type="compositionally biased region" description="Acidic residues" evidence="1">
    <location>
        <begin position="475"/>
        <end position="486"/>
    </location>
</feature>
<evidence type="ECO:0000313" key="3">
    <source>
        <dbReference type="Proteomes" id="UP001326199"/>
    </source>
</evidence>
<feature type="region of interest" description="Disordered" evidence="1">
    <location>
        <begin position="138"/>
        <end position="208"/>
    </location>
</feature>
<feature type="compositionally biased region" description="Polar residues" evidence="1">
    <location>
        <begin position="451"/>
        <end position="463"/>
    </location>
</feature>
<evidence type="ECO:0000256" key="1">
    <source>
        <dbReference type="SAM" id="MobiDB-lite"/>
    </source>
</evidence>
<proteinExistence type="predicted"/>
<sequence>MEKKEKKEDGAIAGLILERKIPRRSHDTFASNLGRKVSPSATPPAVAKGHKSVKSLATFFEEGGSPAATTVPSSSNPPNLPVATSSSVFAPSPSSKPKLLRDPHEPDDNDLTLLDYKQFMANLPLGRCLDDLELPTRAAASSSRQLHPEAPNSQHAQEAKNVLANLDRLFPPLPPLDDSPVPASDPEPSSAAGQELAPEPERTQEWAKAYRDATRRVLSIDWDEIEEDDIFRPPSFVLPPPPSPRPAFSPSSPRLQPVTEEQEDESNESHNSYQQDEQDQQRRSREYQPKERYHQAEEQQHQYEKYQLAKEQQKHRPNKRHQPEQPSQQEQHPHHHQVDRNRRLSPHQEQLPLTPPLHLTCPPPNPPPPPPPPPKRLSPLPHQQASSAVPGRLSCNPPSFTPSSSPDADSHSSATTTELPPSSYPFHHPSRAATRHHERKREEFMKKYTEYMNSRYNPESGNFTGPEVRRVMGPENEDKEEEMEEENKEKKLDEGKGKASDMFG</sequence>
<feature type="compositionally biased region" description="Basic residues" evidence="1">
    <location>
        <begin position="428"/>
        <end position="439"/>
    </location>
</feature>
<feature type="compositionally biased region" description="Basic and acidic residues" evidence="1">
    <location>
        <begin position="487"/>
        <end position="504"/>
    </location>
</feature>
<feature type="compositionally biased region" description="Polar residues" evidence="1">
    <location>
        <begin position="139"/>
        <end position="156"/>
    </location>
</feature>
<name>A0ABR0HMG7_9PEZI</name>
<dbReference type="Proteomes" id="UP001326199">
    <property type="component" value="Unassembled WGS sequence"/>
</dbReference>
<accession>A0ABR0HMG7</accession>
<dbReference type="RefSeq" id="XP_062767946.1">
    <property type="nucleotide sequence ID" value="XM_062909186.1"/>
</dbReference>
<feature type="compositionally biased region" description="Low complexity" evidence="1">
    <location>
        <begin position="65"/>
        <end position="97"/>
    </location>
</feature>
<evidence type="ECO:0000313" key="2">
    <source>
        <dbReference type="EMBL" id="KAK4669275.1"/>
    </source>
</evidence>
<organism evidence="2 3">
    <name type="scientific">Podospora pseudopauciseta</name>
    <dbReference type="NCBI Taxonomy" id="2093780"/>
    <lineage>
        <taxon>Eukaryota</taxon>
        <taxon>Fungi</taxon>
        <taxon>Dikarya</taxon>
        <taxon>Ascomycota</taxon>
        <taxon>Pezizomycotina</taxon>
        <taxon>Sordariomycetes</taxon>
        <taxon>Sordariomycetidae</taxon>
        <taxon>Sordariales</taxon>
        <taxon>Podosporaceae</taxon>
        <taxon>Podospora</taxon>
    </lineage>
</organism>